<comment type="caution">
    <text evidence="1">The sequence shown here is derived from an EMBL/GenBank/DDBJ whole genome shotgun (WGS) entry which is preliminary data.</text>
</comment>
<dbReference type="Proteomes" id="UP001281410">
    <property type="component" value="Unassembled WGS sequence"/>
</dbReference>
<reference evidence="1" key="1">
    <citation type="journal article" date="2023" name="Plant J.">
        <title>Genome sequences and population genomics provide insights into the demographic history, inbreeding, and mutation load of two 'living fossil' tree species of Dipteronia.</title>
        <authorList>
            <person name="Feng Y."/>
            <person name="Comes H.P."/>
            <person name="Chen J."/>
            <person name="Zhu S."/>
            <person name="Lu R."/>
            <person name="Zhang X."/>
            <person name="Li P."/>
            <person name="Qiu J."/>
            <person name="Olsen K.M."/>
            <person name="Qiu Y."/>
        </authorList>
    </citation>
    <scope>NUCLEOTIDE SEQUENCE</scope>
    <source>
        <strain evidence="1">NBL</strain>
    </source>
</reference>
<proteinExistence type="predicted"/>
<evidence type="ECO:0000313" key="2">
    <source>
        <dbReference type="Proteomes" id="UP001281410"/>
    </source>
</evidence>
<dbReference type="PANTHER" id="PTHR46890:SF48">
    <property type="entry name" value="RNA-DIRECTED DNA POLYMERASE"/>
    <property type="match status" value="1"/>
</dbReference>
<name>A0AAE0B088_9ROSI</name>
<dbReference type="InterPro" id="IPR052343">
    <property type="entry name" value="Retrotransposon-Effector_Assoc"/>
</dbReference>
<evidence type="ECO:0000313" key="1">
    <source>
        <dbReference type="EMBL" id="KAK3227090.1"/>
    </source>
</evidence>
<gene>
    <name evidence="1" type="ORF">Dsin_006952</name>
</gene>
<accession>A0AAE0B088</accession>
<protein>
    <recommendedName>
        <fullName evidence="3">Reverse transcriptase</fullName>
    </recommendedName>
</protein>
<dbReference type="PANTHER" id="PTHR46890">
    <property type="entry name" value="NON-LTR RETROLELEMENT REVERSE TRANSCRIPTASE-LIKE PROTEIN-RELATED"/>
    <property type="match status" value="1"/>
</dbReference>
<sequence length="95" mass="10309">MFHTKAPGLDGMPSLFYQKNWDTVGDGVTKACLLCLNNGDPLDDVNGTLITLIPKTSNASRITEFRPISLCSVIYKIVAKSTANRLRLVIGVVIS</sequence>
<evidence type="ECO:0008006" key="3">
    <source>
        <dbReference type="Google" id="ProtNLM"/>
    </source>
</evidence>
<organism evidence="1 2">
    <name type="scientific">Dipteronia sinensis</name>
    <dbReference type="NCBI Taxonomy" id="43782"/>
    <lineage>
        <taxon>Eukaryota</taxon>
        <taxon>Viridiplantae</taxon>
        <taxon>Streptophyta</taxon>
        <taxon>Embryophyta</taxon>
        <taxon>Tracheophyta</taxon>
        <taxon>Spermatophyta</taxon>
        <taxon>Magnoliopsida</taxon>
        <taxon>eudicotyledons</taxon>
        <taxon>Gunneridae</taxon>
        <taxon>Pentapetalae</taxon>
        <taxon>rosids</taxon>
        <taxon>malvids</taxon>
        <taxon>Sapindales</taxon>
        <taxon>Sapindaceae</taxon>
        <taxon>Hippocastanoideae</taxon>
        <taxon>Acereae</taxon>
        <taxon>Dipteronia</taxon>
    </lineage>
</organism>
<keyword evidence="2" id="KW-1185">Reference proteome</keyword>
<dbReference type="AlphaFoldDB" id="A0AAE0B088"/>
<dbReference type="EMBL" id="JANJYJ010000002">
    <property type="protein sequence ID" value="KAK3227090.1"/>
    <property type="molecule type" value="Genomic_DNA"/>
</dbReference>